<name>A0A7C9V7V3_9HYPH</name>
<feature type="domain" description="Phosphatidylglycerol lysyltransferase C-terminal" evidence="6">
    <location>
        <begin position="32"/>
        <end position="328"/>
    </location>
</feature>
<dbReference type="PANTHER" id="PTHR34697:SF2">
    <property type="entry name" value="PHOSPHATIDYLGLYCEROL LYSYLTRANSFERASE"/>
    <property type="match status" value="1"/>
</dbReference>
<sequence length="346" mass="39010">MPSLRNRFDVFMEGRAARVPTLDLALEDRLKLLRRHGDFSLAYSTAVQNGLSYFGDDNGYVAFASKMGGHFALGDPVAAPDERGDYIRRFVEAAGTPWFVQIGEDTARTLSGLGYRINRMGIDTRLDLARHDFSGSRNETVRYSERWLFKKGYSIIEDDGGVASLEHVKKLSAEWLSERIVKRWEMRFLNRPFDAAAGEGMRRFTLVDPEGQSVALLDFDPLHRDGEVIGYTTSFKRKLVGTTPHAEVGLTKFAVDRFRREGRSVVTLGLSPLADIKASGFSESGFWRTMFARAYDSKSVNSRIFNLQGQAAFKRRFHGEEEPTYIAFKKGSVMEMTGLLRLCKAV</sequence>
<evidence type="ECO:0000259" key="6">
    <source>
        <dbReference type="Pfam" id="PF09924"/>
    </source>
</evidence>
<dbReference type="GO" id="GO:0005886">
    <property type="term" value="C:plasma membrane"/>
    <property type="evidence" value="ECO:0007669"/>
    <property type="project" value="UniProtKB-SubCell"/>
</dbReference>
<evidence type="ECO:0000256" key="4">
    <source>
        <dbReference type="ARBA" id="ARBA00022989"/>
    </source>
</evidence>
<reference evidence="7 8" key="1">
    <citation type="submission" date="2020-02" db="EMBL/GenBank/DDBJ databases">
        <title>Genome sequence of the type strain CGMCC 1.15528 of Mesorhizobium zhangyense.</title>
        <authorList>
            <person name="Gao J."/>
            <person name="Sun J."/>
        </authorList>
    </citation>
    <scope>NUCLEOTIDE SEQUENCE [LARGE SCALE GENOMIC DNA]</scope>
    <source>
        <strain evidence="7 8">CGMCC 1.15528</strain>
    </source>
</reference>
<keyword evidence="2" id="KW-1003">Cell membrane</keyword>
<comment type="caution">
    <text evidence="7">The sequence shown here is derived from an EMBL/GenBank/DDBJ whole genome shotgun (WGS) entry which is preliminary data.</text>
</comment>
<dbReference type="Proteomes" id="UP000481252">
    <property type="component" value="Unassembled WGS sequence"/>
</dbReference>
<keyword evidence="3" id="KW-0812">Transmembrane</keyword>
<dbReference type="InterPro" id="IPR024320">
    <property type="entry name" value="LPG_synthase_C"/>
</dbReference>
<evidence type="ECO:0000256" key="1">
    <source>
        <dbReference type="ARBA" id="ARBA00004651"/>
    </source>
</evidence>
<comment type="subcellular location">
    <subcellularLocation>
        <location evidence="1">Cell membrane</location>
        <topology evidence="1">Multi-pass membrane protein</topology>
    </subcellularLocation>
</comment>
<gene>
    <name evidence="7" type="ORF">G6N74_15960</name>
</gene>
<accession>A0A7C9V7V3</accession>
<dbReference type="RefSeq" id="WP_165118943.1">
    <property type="nucleotide sequence ID" value="NZ_JAAKZG010000006.1"/>
</dbReference>
<evidence type="ECO:0000313" key="8">
    <source>
        <dbReference type="Proteomes" id="UP000481252"/>
    </source>
</evidence>
<dbReference type="Pfam" id="PF09924">
    <property type="entry name" value="LPG_synthase_C"/>
    <property type="match status" value="1"/>
</dbReference>
<dbReference type="EMBL" id="JAAKZG010000006">
    <property type="protein sequence ID" value="NGN42564.1"/>
    <property type="molecule type" value="Genomic_DNA"/>
</dbReference>
<dbReference type="PANTHER" id="PTHR34697">
    <property type="entry name" value="PHOSPHATIDYLGLYCEROL LYSYLTRANSFERASE"/>
    <property type="match status" value="1"/>
</dbReference>
<evidence type="ECO:0000256" key="3">
    <source>
        <dbReference type="ARBA" id="ARBA00022692"/>
    </source>
</evidence>
<dbReference type="GO" id="GO:0055091">
    <property type="term" value="P:phospholipid homeostasis"/>
    <property type="evidence" value="ECO:0007669"/>
    <property type="project" value="TreeGrafter"/>
</dbReference>
<protein>
    <submittedName>
        <fullName evidence="7">DUF2156 domain-containing protein</fullName>
    </submittedName>
</protein>
<evidence type="ECO:0000256" key="2">
    <source>
        <dbReference type="ARBA" id="ARBA00022475"/>
    </source>
</evidence>
<organism evidence="7 8">
    <name type="scientific">Mesorhizobium zhangyense</name>
    <dbReference type="NCBI Taxonomy" id="1776730"/>
    <lineage>
        <taxon>Bacteria</taxon>
        <taxon>Pseudomonadati</taxon>
        <taxon>Pseudomonadota</taxon>
        <taxon>Alphaproteobacteria</taxon>
        <taxon>Hyphomicrobiales</taxon>
        <taxon>Phyllobacteriaceae</taxon>
        <taxon>Mesorhizobium</taxon>
    </lineage>
</organism>
<keyword evidence="5" id="KW-0472">Membrane</keyword>
<evidence type="ECO:0000313" key="7">
    <source>
        <dbReference type="EMBL" id="NGN42564.1"/>
    </source>
</evidence>
<keyword evidence="8" id="KW-1185">Reference proteome</keyword>
<dbReference type="GO" id="GO:0016755">
    <property type="term" value="F:aminoacyltransferase activity"/>
    <property type="evidence" value="ECO:0007669"/>
    <property type="project" value="TreeGrafter"/>
</dbReference>
<keyword evidence="4" id="KW-1133">Transmembrane helix</keyword>
<proteinExistence type="predicted"/>
<dbReference type="InterPro" id="IPR051211">
    <property type="entry name" value="PG_lysyltransferase"/>
</dbReference>
<evidence type="ECO:0000256" key="5">
    <source>
        <dbReference type="ARBA" id="ARBA00023136"/>
    </source>
</evidence>
<dbReference type="AlphaFoldDB" id="A0A7C9V7V3"/>